<evidence type="ECO:0000259" key="2">
    <source>
        <dbReference type="Pfam" id="PF11760"/>
    </source>
</evidence>
<dbReference type="EMBL" id="JADCKC010000002">
    <property type="protein sequence ID" value="MBE5037516.1"/>
    <property type="molecule type" value="Genomic_DNA"/>
</dbReference>
<dbReference type="SUPFAM" id="SSF159664">
    <property type="entry name" value="CobE/GbiG C-terminal domain-like"/>
    <property type="match status" value="1"/>
</dbReference>
<organism evidence="3 4">
    <name type="scientific">Gemmiger gallinarum</name>
    <dbReference type="NCBI Taxonomy" id="2779354"/>
    <lineage>
        <taxon>Bacteria</taxon>
        <taxon>Bacillati</taxon>
        <taxon>Bacillota</taxon>
        <taxon>Clostridia</taxon>
        <taxon>Eubacteriales</taxon>
        <taxon>Gemmiger</taxon>
    </lineage>
</organism>
<feature type="domain" description="Cobalamin synthesis G N-terminal" evidence="2">
    <location>
        <begin position="41"/>
        <end position="120"/>
    </location>
</feature>
<comment type="caution">
    <text evidence="3">The sequence shown here is derived from an EMBL/GenBank/DDBJ whole genome shotgun (WGS) entry which is preliminary data.</text>
</comment>
<proteinExistence type="predicted"/>
<protein>
    <submittedName>
        <fullName evidence="3">Cobalamin biosynthesis protein</fullName>
    </submittedName>
</protein>
<evidence type="ECO:0000313" key="3">
    <source>
        <dbReference type="EMBL" id="MBE5037516.1"/>
    </source>
</evidence>
<feature type="domain" description="CobE/GbiG C-terminal" evidence="1">
    <location>
        <begin position="205"/>
        <end position="321"/>
    </location>
</feature>
<name>A0ABR9R306_9FIRM</name>
<dbReference type="Pfam" id="PF01890">
    <property type="entry name" value="CbiG_C"/>
    <property type="match status" value="1"/>
</dbReference>
<reference evidence="3 4" key="1">
    <citation type="submission" date="2020-10" db="EMBL/GenBank/DDBJ databases">
        <title>ChiBAC.</title>
        <authorList>
            <person name="Zenner C."/>
            <person name="Hitch T.C.A."/>
            <person name="Clavel T."/>
        </authorList>
    </citation>
    <scope>NUCLEOTIDE SEQUENCE [LARGE SCALE GENOMIC DNA]</scope>
    <source>
        <strain evidence="3 4">DSM 109015</strain>
    </source>
</reference>
<dbReference type="PANTHER" id="PTHR37477">
    <property type="entry name" value="COBALT-PRECORRIN-5A HYDROLASE"/>
    <property type="match status" value="1"/>
</dbReference>
<sequence>MTGLRCIAFTDKGFALAQRLAHALDGTALRCGGDITLAGWTAEGFAQARALVFVGAAGIAVRACAPYLKGKDTDPAVVAMDECAHFAVPLVSGHLGGANDLARQIAALCGAQAVITTATDANGVFAVDSWAVHQGCTVSPVMGIKTVSAKLLAGEPIRLRSDWPIPGTPPAGVLPMTDGPCDVALTLAAPAEGEKAPLRVIPRILLAGIGCRKGTPMADIEAAVLAALQKAGADPLAVRGVTSIHCKGQEPGLVELCWVHGWSFTTFSPEVLAAQQGNFTDSEFVRKTVGAGNVCERSAVAAGGTLILQKQAGKGVTVALARMPFSPDWRWQYE</sequence>
<dbReference type="Pfam" id="PF11760">
    <property type="entry name" value="CbiG_N"/>
    <property type="match status" value="1"/>
</dbReference>
<dbReference type="InterPro" id="IPR036518">
    <property type="entry name" value="CobE/GbiG_C_sf"/>
</dbReference>
<dbReference type="PANTHER" id="PTHR37477:SF1">
    <property type="entry name" value="COBALT-PRECORRIN-5A HYDROLASE"/>
    <property type="match status" value="1"/>
</dbReference>
<dbReference type="InterPro" id="IPR021744">
    <property type="entry name" value="CbiG_N"/>
</dbReference>
<dbReference type="RefSeq" id="WP_193500918.1">
    <property type="nucleotide sequence ID" value="NZ_JADCKC010000002.1"/>
</dbReference>
<dbReference type="Gene3D" id="3.30.420.180">
    <property type="entry name" value="CobE/GbiG C-terminal domain"/>
    <property type="match status" value="1"/>
</dbReference>
<evidence type="ECO:0000313" key="4">
    <source>
        <dbReference type="Proteomes" id="UP000768567"/>
    </source>
</evidence>
<accession>A0ABR9R306</accession>
<dbReference type="InterPro" id="IPR002750">
    <property type="entry name" value="CobE/GbiG_C"/>
</dbReference>
<evidence type="ECO:0000259" key="1">
    <source>
        <dbReference type="Pfam" id="PF01890"/>
    </source>
</evidence>
<dbReference type="InterPro" id="IPR038029">
    <property type="entry name" value="GbiG_N_sf"/>
</dbReference>
<keyword evidence="4" id="KW-1185">Reference proteome</keyword>
<dbReference type="InterPro" id="IPR052553">
    <property type="entry name" value="CbiG_hydrolase"/>
</dbReference>
<dbReference type="SUPFAM" id="SSF159672">
    <property type="entry name" value="CbiG N-terminal domain-like"/>
    <property type="match status" value="1"/>
</dbReference>
<gene>
    <name evidence="3" type="ORF">INF35_06945</name>
</gene>
<dbReference type="Proteomes" id="UP000768567">
    <property type="component" value="Unassembled WGS sequence"/>
</dbReference>
<dbReference type="Gene3D" id="3.40.50.11220">
    <property type="match status" value="1"/>
</dbReference>